<evidence type="ECO:0000256" key="7">
    <source>
        <dbReference type="SAM" id="SignalP"/>
    </source>
</evidence>
<comment type="caution">
    <text evidence="8">The sequence shown here is derived from an EMBL/GenBank/DDBJ whole genome shotgun (WGS) entry which is preliminary data.</text>
</comment>
<reference evidence="8 9" key="1">
    <citation type="submission" date="2017-08" db="EMBL/GenBank/DDBJ databases">
        <title>Reclassification of Bisgaard taxon 37 and 44.</title>
        <authorList>
            <person name="Christensen H."/>
        </authorList>
    </citation>
    <scope>NUCLEOTIDE SEQUENCE [LARGE SCALE GENOMIC DNA]</scope>
    <source>
        <strain evidence="8 9">EEAB3T1</strain>
    </source>
</reference>
<dbReference type="PANTHER" id="PTHR31736:SF19">
    <property type="entry name" value="PECTIN LYASE SUPERFAMILY PROTEIN-RELATED"/>
    <property type="match status" value="1"/>
</dbReference>
<evidence type="ECO:0000256" key="1">
    <source>
        <dbReference type="ARBA" id="ARBA00008834"/>
    </source>
</evidence>
<dbReference type="InterPro" id="IPR000743">
    <property type="entry name" value="Glyco_hydro_28"/>
</dbReference>
<keyword evidence="7" id="KW-0732">Signal</keyword>
<evidence type="ECO:0000313" key="8">
    <source>
        <dbReference type="EMBL" id="RIY36797.1"/>
    </source>
</evidence>
<evidence type="ECO:0000256" key="2">
    <source>
        <dbReference type="ARBA" id="ARBA00022801"/>
    </source>
</evidence>
<evidence type="ECO:0008006" key="10">
    <source>
        <dbReference type="Google" id="ProtNLM"/>
    </source>
</evidence>
<dbReference type="GO" id="GO:0005975">
    <property type="term" value="P:carbohydrate metabolic process"/>
    <property type="evidence" value="ECO:0007669"/>
    <property type="project" value="InterPro"/>
</dbReference>
<evidence type="ECO:0000256" key="5">
    <source>
        <dbReference type="ARBA" id="ARBA00023295"/>
    </source>
</evidence>
<dbReference type="OrthoDB" id="5675412at2"/>
<dbReference type="AlphaFoldDB" id="A0A3A1YLA7"/>
<gene>
    <name evidence="8" type="ORF">CKF59_02215</name>
</gene>
<evidence type="ECO:0000256" key="4">
    <source>
        <dbReference type="ARBA" id="ARBA00023180"/>
    </source>
</evidence>
<accession>A0A3A1YLA7</accession>
<protein>
    <recommendedName>
        <fullName evidence="10">Pectate lyase superfamily protein domain-containing protein</fullName>
    </recommendedName>
</protein>
<dbReference type="InterPro" id="IPR011050">
    <property type="entry name" value="Pectin_lyase_fold/virulence"/>
</dbReference>
<dbReference type="RefSeq" id="WP_119534352.1">
    <property type="nucleotide sequence ID" value="NZ_NRJF01000054.1"/>
</dbReference>
<keyword evidence="9" id="KW-1185">Reference proteome</keyword>
<dbReference type="GO" id="GO:0004650">
    <property type="term" value="F:polygalacturonase activity"/>
    <property type="evidence" value="ECO:0007669"/>
    <property type="project" value="InterPro"/>
</dbReference>
<name>A0A3A1YLA7_9GAMM</name>
<dbReference type="Gene3D" id="2.160.20.10">
    <property type="entry name" value="Single-stranded right-handed beta-helix, Pectin lyase-like"/>
    <property type="match status" value="1"/>
</dbReference>
<dbReference type="InterPro" id="IPR012334">
    <property type="entry name" value="Pectin_lyas_fold"/>
</dbReference>
<dbReference type="PANTHER" id="PTHR31736">
    <property type="match status" value="1"/>
</dbReference>
<keyword evidence="4" id="KW-0325">Glycoprotein</keyword>
<sequence length="439" mass="47757">MSKMMQRTFLGILGMGVTTLALAVPQLQQEQVQELLLKPRNPCQSLTATAGDSTNVIQSALTACAGKGAVVLETGAFKVQNLTLPAETVLYINRGASLERLNPQVNEVQQALATRANQGFLVVTGDKVAIVGGGKISGNLQAQVNYTFSDKKQAEKAQKAQEKAQKEQEKISKDLISSPQVLELPALIRADKVNNLVIAGISLVNYLGNALYVAQADNVQVYHVKVYENQAFANGVVLDGVSNAVLHTNYLLTTGAQVLLSASKAQASRLCFESNYLYSGFGFMLGLNLTHGLQDLRVDGLVVNQAENGIALLTNNKFGGQVAQVDLKNIYVYQANQPLQLDLNYDNYHNVGTKIPQVKAVKITNFYALGGGKVEFVGNSASNPLKVELENIRIAKVNSWRTQDAQLNYLDNSRGEASLTQVKRVIEEQLKQFPRYLTN</sequence>
<dbReference type="EMBL" id="NRJF01000054">
    <property type="protein sequence ID" value="RIY36797.1"/>
    <property type="molecule type" value="Genomic_DNA"/>
</dbReference>
<keyword evidence="5 6" id="KW-0326">Glycosidase</keyword>
<evidence type="ECO:0000256" key="6">
    <source>
        <dbReference type="RuleBase" id="RU361169"/>
    </source>
</evidence>
<keyword evidence="3" id="KW-1015">Disulfide bond</keyword>
<comment type="similarity">
    <text evidence="1 6">Belongs to the glycosyl hydrolase 28 family.</text>
</comment>
<organism evidence="8 9">
    <name type="scientific">Psittacicella gerlachiana</name>
    <dbReference type="NCBI Taxonomy" id="2028574"/>
    <lineage>
        <taxon>Bacteria</taxon>
        <taxon>Pseudomonadati</taxon>
        <taxon>Pseudomonadota</taxon>
        <taxon>Gammaproteobacteria</taxon>
        <taxon>Pasteurellales</taxon>
        <taxon>Psittacicellaceae</taxon>
        <taxon>Psittacicella</taxon>
    </lineage>
</organism>
<dbReference type="SUPFAM" id="SSF51126">
    <property type="entry name" value="Pectin lyase-like"/>
    <property type="match status" value="1"/>
</dbReference>
<feature type="chain" id="PRO_5017227985" description="Pectate lyase superfamily protein domain-containing protein" evidence="7">
    <location>
        <begin position="24"/>
        <end position="439"/>
    </location>
</feature>
<evidence type="ECO:0000256" key="3">
    <source>
        <dbReference type="ARBA" id="ARBA00023157"/>
    </source>
</evidence>
<proteinExistence type="inferred from homology"/>
<dbReference type="Proteomes" id="UP000265964">
    <property type="component" value="Unassembled WGS sequence"/>
</dbReference>
<dbReference type="Pfam" id="PF00295">
    <property type="entry name" value="Glyco_hydro_28"/>
    <property type="match status" value="1"/>
</dbReference>
<keyword evidence="2 6" id="KW-0378">Hydrolase</keyword>
<evidence type="ECO:0000313" key="9">
    <source>
        <dbReference type="Proteomes" id="UP000265964"/>
    </source>
</evidence>
<dbReference type="GO" id="GO:0046576">
    <property type="term" value="F:rhamnogalacturonan alpha-L-rhamnopyranosyl-(1-&gt;4)-alpha-D-galactopyranosyluronide lyase activity"/>
    <property type="evidence" value="ECO:0007669"/>
    <property type="project" value="UniProtKB-ARBA"/>
</dbReference>
<feature type="signal peptide" evidence="7">
    <location>
        <begin position="1"/>
        <end position="23"/>
    </location>
</feature>